<sequence length="462" mass="53708">LKVSSKTNPKFGKCCKQEKIVLPSLQDLPLSLHQLFEGQDKQSIDFHVNIRQYNAAYTFTLLGATIDQTVLNGCTLYCFCIYGELCYCSDSLLPETNKNNANYIQLYIYDPDSAHQIRIERNTNLCVQTMWKIQQILREYHTFYPKYQQAYEILYQACEEGTCEIDLAVLLHCNATTDHCCYNLSTSNKIAIILPGDGTTPEEMHNIIFHLWDGPLEYLCQVVFDEHGQPIEDPTDIYQELSDAIESTANDHPDIFGMMTANPNWKKIKSKLLSRQTLVDRPNLVVRVFELKCRALLHDIKNNNILKKVLAYVYTIEFQKRGLLYMHFLMFLDRNAKIRELDDVNKIVCAEFPNQKSDLLLFDTIFYCMINGQCGSCNLRAPCIENRDCKKNYPKSFNNKTWMLIDIHFIQEGKMSGHDYTIMQFGHEPDEIKQFFDTRYIGVPEAAWWLFGMHLHEKVPNV</sequence>
<reference evidence="1" key="1">
    <citation type="submission" date="2021-06" db="EMBL/GenBank/DDBJ databases">
        <authorList>
            <person name="Kallberg Y."/>
            <person name="Tangrot J."/>
            <person name="Rosling A."/>
        </authorList>
    </citation>
    <scope>NUCLEOTIDE SEQUENCE</scope>
    <source>
        <strain evidence="1">MA461A</strain>
    </source>
</reference>
<evidence type="ECO:0000313" key="1">
    <source>
        <dbReference type="EMBL" id="CAG8623720.1"/>
    </source>
</evidence>
<name>A0ACA9N7S5_9GLOM</name>
<proteinExistence type="predicted"/>
<evidence type="ECO:0000313" key="2">
    <source>
        <dbReference type="Proteomes" id="UP000789920"/>
    </source>
</evidence>
<comment type="caution">
    <text evidence="1">The sequence shown here is derived from an EMBL/GenBank/DDBJ whole genome shotgun (WGS) entry which is preliminary data.</text>
</comment>
<feature type="non-terminal residue" evidence="1">
    <location>
        <position position="1"/>
    </location>
</feature>
<gene>
    <name evidence="1" type="ORF">RPERSI_LOCUS6820</name>
</gene>
<dbReference type="Proteomes" id="UP000789920">
    <property type="component" value="Unassembled WGS sequence"/>
</dbReference>
<dbReference type="EMBL" id="CAJVQC010011094">
    <property type="protein sequence ID" value="CAG8623720.1"/>
    <property type="molecule type" value="Genomic_DNA"/>
</dbReference>
<keyword evidence="2" id="KW-1185">Reference proteome</keyword>
<accession>A0ACA9N7S5</accession>
<feature type="non-terminal residue" evidence="1">
    <location>
        <position position="462"/>
    </location>
</feature>
<organism evidence="1 2">
    <name type="scientific">Racocetra persica</name>
    <dbReference type="NCBI Taxonomy" id="160502"/>
    <lineage>
        <taxon>Eukaryota</taxon>
        <taxon>Fungi</taxon>
        <taxon>Fungi incertae sedis</taxon>
        <taxon>Mucoromycota</taxon>
        <taxon>Glomeromycotina</taxon>
        <taxon>Glomeromycetes</taxon>
        <taxon>Diversisporales</taxon>
        <taxon>Gigasporaceae</taxon>
        <taxon>Racocetra</taxon>
    </lineage>
</organism>
<protein>
    <submittedName>
        <fullName evidence="1">23732_t:CDS:1</fullName>
    </submittedName>
</protein>